<protein>
    <submittedName>
        <fullName evidence="2">Uncharacterized protein</fullName>
    </submittedName>
</protein>
<proteinExistence type="predicted"/>
<dbReference type="AlphaFoldDB" id="A0A243WGS3"/>
<dbReference type="RefSeq" id="WP_086593509.1">
    <property type="nucleotide sequence ID" value="NZ_MTSE01000003.1"/>
</dbReference>
<name>A0A243WGS3_9BACT</name>
<evidence type="ECO:0000313" key="3">
    <source>
        <dbReference type="Proteomes" id="UP000194873"/>
    </source>
</evidence>
<evidence type="ECO:0000256" key="1">
    <source>
        <dbReference type="SAM" id="Phobius"/>
    </source>
</evidence>
<gene>
    <name evidence="2" type="ORF">BXP70_08055</name>
</gene>
<sequence>MLSYSFPAVHLLDAATAVVVAGVFIALASLLREPARQRFMAILVAGAGAAHLNGGLGGWEFAFAALMTYCAYRGLQQYAFIGVAWLLHTAWDVAHHFYGTPIIAFVPTSSAQCAICDALLATWFFNQAPSVYGWFQRAPHRLA</sequence>
<organism evidence="2 3">
    <name type="scientific">Hymenobacter crusticola</name>
    <dbReference type="NCBI Taxonomy" id="1770526"/>
    <lineage>
        <taxon>Bacteria</taxon>
        <taxon>Pseudomonadati</taxon>
        <taxon>Bacteroidota</taxon>
        <taxon>Cytophagia</taxon>
        <taxon>Cytophagales</taxon>
        <taxon>Hymenobacteraceae</taxon>
        <taxon>Hymenobacter</taxon>
    </lineage>
</organism>
<dbReference type="EMBL" id="MTSE01000003">
    <property type="protein sequence ID" value="OUJ74707.1"/>
    <property type="molecule type" value="Genomic_DNA"/>
</dbReference>
<feature type="transmembrane region" description="Helical" evidence="1">
    <location>
        <begin position="12"/>
        <end position="31"/>
    </location>
</feature>
<reference evidence="2 3" key="1">
    <citation type="submission" date="2017-01" db="EMBL/GenBank/DDBJ databases">
        <title>A new Hymenobacter.</title>
        <authorList>
            <person name="Liang Y."/>
            <person name="Feng F."/>
        </authorList>
    </citation>
    <scope>NUCLEOTIDE SEQUENCE [LARGE SCALE GENOMIC DNA]</scope>
    <source>
        <strain evidence="2">MIMBbqt21</strain>
    </source>
</reference>
<keyword evidence="1" id="KW-0812">Transmembrane</keyword>
<keyword evidence="3" id="KW-1185">Reference proteome</keyword>
<keyword evidence="1" id="KW-1133">Transmembrane helix</keyword>
<accession>A0A243WGS3</accession>
<comment type="caution">
    <text evidence="2">The sequence shown here is derived from an EMBL/GenBank/DDBJ whole genome shotgun (WGS) entry which is preliminary data.</text>
</comment>
<dbReference type="Proteomes" id="UP000194873">
    <property type="component" value="Unassembled WGS sequence"/>
</dbReference>
<dbReference type="InterPro" id="IPR046052">
    <property type="entry name" value="DUF6010"/>
</dbReference>
<dbReference type="Pfam" id="PF19473">
    <property type="entry name" value="DUF6010"/>
    <property type="match status" value="1"/>
</dbReference>
<keyword evidence="1" id="KW-0472">Membrane</keyword>
<evidence type="ECO:0000313" key="2">
    <source>
        <dbReference type="EMBL" id="OUJ74707.1"/>
    </source>
</evidence>
<dbReference type="OrthoDB" id="582306at2"/>